<dbReference type="SFLD" id="SFLDG00178">
    <property type="entry name" value="enolase"/>
    <property type="match status" value="1"/>
</dbReference>
<dbReference type="PRINTS" id="PR00148">
    <property type="entry name" value="ENOLASE"/>
</dbReference>
<evidence type="ECO:0000259" key="10">
    <source>
        <dbReference type="SMART" id="SM01192"/>
    </source>
</evidence>
<dbReference type="EMBL" id="JBIAMT010000011">
    <property type="protein sequence ID" value="MFF0501799.1"/>
    <property type="molecule type" value="Genomic_DNA"/>
</dbReference>
<comment type="catalytic activity">
    <reaction evidence="9">
        <text>(2R)-2-phosphoglycerate = phosphoenolpyruvate + H2O</text>
        <dbReference type="Rhea" id="RHEA:10164"/>
        <dbReference type="ChEBI" id="CHEBI:15377"/>
        <dbReference type="ChEBI" id="CHEBI:58289"/>
        <dbReference type="ChEBI" id="CHEBI:58702"/>
        <dbReference type="EC" id="4.2.1.11"/>
    </reaction>
</comment>
<dbReference type="Proteomes" id="UP001601442">
    <property type="component" value="Unassembled WGS sequence"/>
</dbReference>
<keyword evidence="9" id="KW-0963">Cytoplasm</keyword>
<dbReference type="InterPro" id="IPR000941">
    <property type="entry name" value="Enolase"/>
</dbReference>
<proteinExistence type="inferred from homology"/>
<keyword evidence="8 9" id="KW-0456">Lyase</keyword>
<dbReference type="SMART" id="SM01193">
    <property type="entry name" value="Enolase_N"/>
    <property type="match status" value="1"/>
</dbReference>
<dbReference type="SUPFAM" id="SSF51604">
    <property type="entry name" value="Enolase C-terminal domain-like"/>
    <property type="match status" value="1"/>
</dbReference>
<dbReference type="RefSeq" id="WP_387401802.1">
    <property type="nucleotide sequence ID" value="NZ_JBIAMT010000011.1"/>
</dbReference>
<keyword evidence="13" id="KW-1185">Reference proteome</keyword>
<feature type="active site" description="Proton donor" evidence="9">
    <location>
        <position position="208"/>
    </location>
</feature>
<keyword evidence="5 9" id="KW-0964">Secreted</keyword>
<feature type="domain" description="Enolase C-terminal TIM barrel" evidence="10">
    <location>
        <begin position="141"/>
        <end position="427"/>
    </location>
</feature>
<gene>
    <name evidence="9 12" type="primary">eno</name>
    <name evidence="12" type="ORF">ACFYU5_35800</name>
</gene>
<evidence type="ECO:0000256" key="2">
    <source>
        <dbReference type="ARBA" id="ARBA00009604"/>
    </source>
</evidence>
<dbReference type="PANTHER" id="PTHR11902:SF1">
    <property type="entry name" value="ENOLASE"/>
    <property type="match status" value="1"/>
</dbReference>
<dbReference type="InterPro" id="IPR029017">
    <property type="entry name" value="Enolase-like_N"/>
</dbReference>
<dbReference type="EC" id="4.2.1.11" evidence="3 9"/>
<reference evidence="12 13" key="1">
    <citation type="submission" date="2024-10" db="EMBL/GenBank/DDBJ databases">
        <title>The Natural Products Discovery Center: Release of the First 8490 Sequenced Strains for Exploring Actinobacteria Biosynthetic Diversity.</title>
        <authorList>
            <person name="Kalkreuter E."/>
            <person name="Kautsar S.A."/>
            <person name="Yang D."/>
            <person name="Bader C.D."/>
            <person name="Teijaro C.N."/>
            <person name="Fluegel L."/>
            <person name="Davis C.M."/>
            <person name="Simpson J.R."/>
            <person name="Lauterbach L."/>
            <person name="Steele A.D."/>
            <person name="Gui C."/>
            <person name="Meng S."/>
            <person name="Li G."/>
            <person name="Viehrig K."/>
            <person name="Ye F."/>
            <person name="Su P."/>
            <person name="Kiefer A.F."/>
            <person name="Nichols A."/>
            <person name="Cepeda A.J."/>
            <person name="Yan W."/>
            <person name="Fan B."/>
            <person name="Jiang Y."/>
            <person name="Adhikari A."/>
            <person name="Zheng C.-J."/>
            <person name="Schuster L."/>
            <person name="Cowan T.M."/>
            <person name="Smanski M.J."/>
            <person name="Chevrette M.G."/>
            <person name="De Carvalho L.P.S."/>
            <person name="Shen B."/>
        </authorList>
    </citation>
    <scope>NUCLEOTIDE SEQUENCE [LARGE SCALE GENOMIC DNA]</scope>
    <source>
        <strain evidence="12 13">NPDC004119</strain>
    </source>
</reference>
<evidence type="ECO:0000256" key="1">
    <source>
        <dbReference type="ARBA" id="ARBA00005031"/>
    </source>
</evidence>
<feature type="active site" description="Proton acceptor" evidence="9">
    <location>
        <position position="339"/>
    </location>
</feature>
<evidence type="ECO:0000259" key="11">
    <source>
        <dbReference type="SMART" id="SM01193"/>
    </source>
</evidence>
<evidence type="ECO:0000256" key="3">
    <source>
        <dbReference type="ARBA" id="ARBA00012058"/>
    </source>
</evidence>
<dbReference type="SFLD" id="SFLDS00001">
    <property type="entry name" value="Enolase"/>
    <property type="match status" value="1"/>
</dbReference>
<feature type="binding site" evidence="9">
    <location>
        <position position="390"/>
    </location>
    <ligand>
        <name>(2R)-2-phosphoglycerate</name>
        <dbReference type="ChEBI" id="CHEBI:58289"/>
    </ligand>
</feature>
<comment type="cofactor">
    <cofactor evidence="9">
        <name>Mg(2+)</name>
        <dbReference type="ChEBI" id="CHEBI:18420"/>
    </cofactor>
    <text evidence="9">Binds a second Mg(2+) ion via substrate during catalysis.</text>
</comment>
<dbReference type="InterPro" id="IPR036849">
    <property type="entry name" value="Enolase-like_C_sf"/>
</dbReference>
<evidence type="ECO:0000313" key="13">
    <source>
        <dbReference type="Proteomes" id="UP001601442"/>
    </source>
</evidence>
<keyword evidence="6 9" id="KW-0460">Magnesium</keyword>
<feature type="binding site" evidence="9">
    <location>
        <position position="368"/>
    </location>
    <ligand>
        <name>(2R)-2-phosphoglycerate</name>
        <dbReference type="ChEBI" id="CHEBI:58289"/>
    </ligand>
</feature>
<protein>
    <recommendedName>
        <fullName evidence="4 9">Enolase</fullName>
        <ecNumber evidence="3 9">4.2.1.11</ecNumber>
    </recommendedName>
    <alternativeName>
        <fullName evidence="9">2-phospho-D-glycerate hydro-lyase</fullName>
    </alternativeName>
    <alternativeName>
        <fullName evidence="9">2-phosphoglycerate dehydratase</fullName>
    </alternativeName>
</protein>
<feature type="binding site" evidence="9">
    <location>
        <position position="288"/>
    </location>
    <ligand>
        <name>Mg(2+)</name>
        <dbReference type="ChEBI" id="CHEBI:18420"/>
    </ligand>
</feature>
<feature type="binding site" evidence="9">
    <location>
        <position position="245"/>
    </location>
    <ligand>
        <name>Mg(2+)</name>
        <dbReference type="ChEBI" id="CHEBI:18420"/>
    </ligand>
</feature>
<evidence type="ECO:0000313" key="12">
    <source>
        <dbReference type="EMBL" id="MFF0501799.1"/>
    </source>
</evidence>
<dbReference type="Gene3D" id="3.20.20.120">
    <property type="entry name" value="Enolase-like C-terminal domain"/>
    <property type="match status" value="1"/>
</dbReference>
<dbReference type="InterPro" id="IPR020810">
    <property type="entry name" value="Enolase_C"/>
</dbReference>
<dbReference type="PIRSF" id="PIRSF001400">
    <property type="entry name" value="Enolase"/>
    <property type="match status" value="1"/>
</dbReference>
<evidence type="ECO:0000256" key="8">
    <source>
        <dbReference type="ARBA" id="ARBA00023239"/>
    </source>
</evidence>
<dbReference type="Pfam" id="PF00113">
    <property type="entry name" value="Enolase_C"/>
    <property type="match status" value="1"/>
</dbReference>
<comment type="similarity">
    <text evidence="2 9">Belongs to the enolase family.</text>
</comment>
<evidence type="ECO:0000256" key="7">
    <source>
        <dbReference type="ARBA" id="ARBA00023152"/>
    </source>
</evidence>
<dbReference type="HAMAP" id="MF_00318">
    <property type="entry name" value="Enolase"/>
    <property type="match status" value="1"/>
</dbReference>
<accession>A0ABW6PFD6</accession>
<organism evidence="12 13">
    <name type="scientific">Nocardia aobensis</name>
    <dbReference type="NCBI Taxonomy" id="257277"/>
    <lineage>
        <taxon>Bacteria</taxon>
        <taxon>Bacillati</taxon>
        <taxon>Actinomycetota</taxon>
        <taxon>Actinomycetes</taxon>
        <taxon>Mycobacteriales</taxon>
        <taxon>Nocardiaceae</taxon>
        <taxon>Nocardia</taxon>
    </lineage>
</organism>
<sequence length="428" mass="44656">MSDTTIKRISAWEALDSRGKPTVGCAVFLGGGAQGEATVPSGASTGRHEARELRDGGTRYSGNGVRTAVANATGALAAAVHGLDAIDQSAVDRALRDADGSADLGRLGANAVLAVSVATALAAADARGLPLYQAVAAADAAPLLPLPMVNIISGGAHAGRAIDVQDFLAVPLGAHTFAEAIEWCSRVRAGTAEVLADRGVPTALVADEGGLATTLPTNRSALDLLLDGISRAGLKPGDDVGIAIDIAATQFHTDGRYRLAAEDRELSATELVDELEQWCADYPIVSLEDALAEDDWAGWRHATERLGSRQLLGDDLFVTNASRLDRGLAEQIANAVLVKPNQIGTLHDARTVVDKAQGARYATVLSARSGETEDSWLADLAVGWRTGQIKVGSTTRSERTAKWNRLLRIEGELGERAEYAGAGAFAVR</sequence>
<comment type="caution">
    <text evidence="12">The sequence shown here is derived from an EMBL/GenBank/DDBJ whole genome shotgun (WGS) entry which is preliminary data.</text>
</comment>
<dbReference type="SFLD" id="SFLDF00002">
    <property type="entry name" value="enolase"/>
    <property type="match status" value="1"/>
</dbReference>
<evidence type="ECO:0000256" key="5">
    <source>
        <dbReference type="ARBA" id="ARBA00022525"/>
    </source>
</evidence>
<dbReference type="Gene3D" id="3.30.390.10">
    <property type="entry name" value="Enolase-like, N-terminal domain"/>
    <property type="match status" value="1"/>
</dbReference>
<dbReference type="SMART" id="SM01192">
    <property type="entry name" value="Enolase_C"/>
    <property type="match status" value="1"/>
</dbReference>
<comment type="subcellular location">
    <subcellularLocation>
        <location evidence="9">Cytoplasm</location>
    </subcellularLocation>
    <subcellularLocation>
        <location evidence="9">Secreted</location>
    </subcellularLocation>
    <subcellularLocation>
        <location evidence="9">Cell surface</location>
    </subcellularLocation>
    <text evidence="9">Fractions of enolase are present in both the cytoplasm and on the cell surface.</text>
</comment>
<evidence type="ECO:0000256" key="6">
    <source>
        <dbReference type="ARBA" id="ARBA00022842"/>
    </source>
</evidence>
<feature type="binding site" evidence="9">
    <location>
        <position position="369"/>
    </location>
    <ligand>
        <name>(2R)-2-phosphoglycerate</name>
        <dbReference type="ChEBI" id="CHEBI:58289"/>
    </ligand>
</feature>
<feature type="domain" description="Enolase N-terminal" evidence="11">
    <location>
        <begin position="6"/>
        <end position="135"/>
    </location>
</feature>
<evidence type="ECO:0000256" key="9">
    <source>
        <dbReference type="HAMAP-Rule" id="MF_00318"/>
    </source>
</evidence>
<name>A0ABW6PFD6_9NOCA</name>
<comment type="function">
    <text evidence="9">Catalyzes the reversible conversion of 2-phosphoglycerate (2-PG) into phosphoenolpyruvate (PEP). It is essential for the degradation of carbohydrates via glycolysis.</text>
</comment>
<dbReference type="PANTHER" id="PTHR11902">
    <property type="entry name" value="ENOLASE"/>
    <property type="match status" value="1"/>
</dbReference>
<keyword evidence="9" id="KW-0479">Metal-binding</keyword>
<evidence type="ECO:0000256" key="4">
    <source>
        <dbReference type="ARBA" id="ARBA00017068"/>
    </source>
</evidence>
<comment type="pathway">
    <text evidence="1 9">Carbohydrate degradation; glycolysis; pyruvate from D-glyceraldehyde 3-phosphate: step 4/5.</text>
</comment>
<feature type="binding site" evidence="9">
    <location>
        <position position="165"/>
    </location>
    <ligand>
        <name>(2R)-2-phosphoglycerate</name>
        <dbReference type="ChEBI" id="CHEBI:58289"/>
    </ligand>
</feature>
<dbReference type="Pfam" id="PF03952">
    <property type="entry name" value="Enolase_N"/>
    <property type="match status" value="1"/>
</dbReference>
<keyword evidence="7 9" id="KW-0324">Glycolysis</keyword>
<dbReference type="NCBIfam" id="TIGR01060">
    <property type="entry name" value="eno"/>
    <property type="match status" value="1"/>
</dbReference>
<feature type="binding site" evidence="9">
    <location>
        <position position="339"/>
    </location>
    <ligand>
        <name>(2R)-2-phosphoglycerate</name>
        <dbReference type="ChEBI" id="CHEBI:58289"/>
    </ligand>
</feature>
<feature type="binding site" evidence="9">
    <location>
        <position position="314"/>
    </location>
    <ligand>
        <name>Mg(2+)</name>
        <dbReference type="ChEBI" id="CHEBI:18420"/>
    </ligand>
</feature>
<dbReference type="SUPFAM" id="SSF54826">
    <property type="entry name" value="Enolase N-terminal domain-like"/>
    <property type="match status" value="1"/>
</dbReference>
<dbReference type="GO" id="GO:0004634">
    <property type="term" value="F:phosphopyruvate hydratase activity"/>
    <property type="evidence" value="ECO:0007669"/>
    <property type="project" value="UniProtKB-EC"/>
</dbReference>
<dbReference type="InterPro" id="IPR020811">
    <property type="entry name" value="Enolase_N"/>
</dbReference>